<evidence type="ECO:0000313" key="7">
    <source>
        <dbReference type="Proteomes" id="UP000886865"/>
    </source>
</evidence>
<dbReference type="Pfam" id="PF00669">
    <property type="entry name" value="Flagellin_N"/>
    <property type="match status" value="1"/>
</dbReference>
<dbReference type="InterPro" id="IPR001029">
    <property type="entry name" value="Flagellin_N"/>
</dbReference>
<evidence type="ECO:0000256" key="1">
    <source>
        <dbReference type="ARBA" id="ARBA00004365"/>
    </source>
</evidence>
<dbReference type="PANTHER" id="PTHR42792">
    <property type="entry name" value="FLAGELLIN"/>
    <property type="match status" value="1"/>
</dbReference>
<dbReference type="PANTHER" id="PTHR42792:SF1">
    <property type="entry name" value="FLAGELLAR HOOK-ASSOCIATED PROTEIN 3"/>
    <property type="match status" value="1"/>
</dbReference>
<keyword evidence="6" id="KW-0966">Cell projection</keyword>
<sequence length="304" mass="33449">MGIRITTQMTSNLMLNTMNKNLSNIYNTYEQISSGKKLTSVGQNPSEGTKLMKYNKQLGQLDDWSKNIETAKDELGQSYDTLGLIQENMQRINELTMQAANSFNSADSIEAIRNEVEQRTRTIAQLANTKYQDKYIFAGSNTSTIPYSLDDDLNVTYSGTAQDGNWERNIEISEGVTMPLNINGEEIFGDETAGIFATLKELNDALSNPDMDIKAISDCLDPIQAGIKDITSAQAVISSRVQRLDATGSINDDVTLGLTEMKSNIEDTDMAEAATQLVMYQTALQASLQAGATIMQQATLLNYI</sequence>
<reference evidence="6" key="1">
    <citation type="submission" date="2020-10" db="EMBL/GenBank/DDBJ databases">
        <authorList>
            <person name="Gilroy R."/>
        </authorList>
    </citation>
    <scope>NUCLEOTIDE SEQUENCE</scope>
    <source>
        <strain evidence="6">CHK152-2871</strain>
    </source>
</reference>
<reference evidence="6" key="2">
    <citation type="journal article" date="2021" name="PeerJ">
        <title>Extensive microbial diversity within the chicken gut microbiome revealed by metagenomics and culture.</title>
        <authorList>
            <person name="Gilroy R."/>
            <person name="Ravi A."/>
            <person name="Getino M."/>
            <person name="Pursley I."/>
            <person name="Horton D.L."/>
            <person name="Alikhan N.F."/>
            <person name="Baker D."/>
            <person name="Gharbi K."/>
            <person name="Hall N."/>
            <person name="Watson M."/>
            <person name="Adriaenssens E.M."/>
            <person name="Foster-Nyarko E."/>
            <person name="Jarju S."/>
            <person name="Secka A."/>
            <person name="Antonio M."/>
            <person name="Oren A."/>
            <person name="Chaudhuri R.R."/>
            <person name="La Ragione R."/>
            <person name="Hildebrand F."/>
            <person name="Pallen M.J."/>
        </authorList>
    </citation>
    <scope>NUCLEOTIDE SEQUENCE</scope>
    <source>
        <strain evidence="6">CHK152-2871</strain>
    </source>
</reference>
<dbReference type="InterPro" id="IPR001492">
    <property type="entry name" value="Flagellin"/>
</dbReference>
<dbReference type="Proteomes" id="UP000886865">
    <property type="component" value="Unassembled WGS sequence"/>
</dbReference>
<dbReference type="EMBL" id="DVJQ01000060">
    <property type="protein sequence ID" value="HIS74776.1"/>
    <property type="molecule type" value="Genomic_DNA"/>
</dbReference>
<evidence type="ECO:0000256" key="3">
    <source>
        <dbReference type="ARBA" id="ARBA00023143"/>
    </source>
</evidence>
<keyword evidence="6" id="KW-0282">Flagellum</keyword>
<dbReference type="InterPro" id="IPR013384">
    <property type="entry name" value="Flagell_FlgL"/>
</dbReference>
<dbReference type="SUPFAM" id="SSF64518">
    <property type="entry name" value="Phase 1 flagellin"/>
    <property type="match status" value="1"/>
</dbReference>
<evidence type="ECO:0000259" key="5">
    <source>
        <dbReference type="Pfam" id="PF00700"/>
    </source>
</evidence>
<dbReference type="NCBIfam" id="TIGR02550">
    <property type="entry name" value="flagell_flgL"/>
    <property type="match status" value="1"/>
</dbReference>
<keyword evidence="3" id="KW-0975">Bacterial flagellum</keyword>
<accession>A0A9D1FJ26</accession>
<proteinExistence type="inferred from homology"/>
<dbReference type="Pfam" id="PF00700">
    <property type="entry name" value="Flagellin_C"/>
    <property type="match status" value="1"/>
</dbReference>
<protein>
    <submittedName>
        <fullName evidence="6">Flagellar hook-associated protein FlgL</fullName>
    </submittedName>
</protein>
<comment type="subcellular location">
    <subcellularLocation>
        <location evidence="1">Bacterial flagellum</location>
    </subcellularLocation>
</comment>
<comment type="caution">
    <text evidence="6">The sequence shown here is derived from an EMBL/GenBank/DDBJ whole genome shotgun (WGS) entry which is preliminary data.</text>
</comment>
<organism evidence="6 7">
    <name type="scientific">Candidatus Galligastranaerophilus intestinavium</name>
    <dbReference type="NCBI Taxonomy" id="2840836"/>
    <lineage>
        <taxon>Bacteria</taxon>
        <taxon>Candidatus Galligastranaerophilus</taxon>
    </lineage>
</organism>
<dbReference type="GO" id="GO:0071973">
    <property type="term" value="P:bacterial-type flagellum-dependent cell motility"/>
    <property type="evidence" value="ECO:0007669"/>
    <property type="project" value="InterPro"/>
</dbReference>
<feature type="domain" description="Flagellin N-terminal" evidence="4">
    <location>
        <begin position="5"/>
        <end position="142"/>
    </location>
</feature>
<name>A0A9D1FJ26_9BACT</name>
<feature type="domain" description="Flagellin C-terminal" evidence="5">
    <location>
        <begin position="223"/>
        <end position="304"/>
    </location>
</feature>
<evidence type="ECO:0000259" key="4">
    <source>
        <dbReference type="Pfam" id="PF00669"/>
    </source>
</evidence>
<dbReference type="GO" id="GO:0009424">
    <property type="term" value="C:bacterial-type flagellum hook"/>
    <property type="evidence" value="ECO:0007669"/>
    <property type="project" value="InterPro"/>
</dbReference>
<dbReference type="InterPro" id="IPR046358">
    <property type="entry name" value="Flagellin_C"/>
</dbReference>
<evidence type="ECO:0000313" key="6">
    <source>
        <dbReference type="EMBL" id="HIS74776.1"/>
    </source>
</evidence>
<keyword evidence="6" id="KW-0969">Cilium</keyword>
<evidence type="ECO:0000256" key="2">
    <source>
        <dbReference type="ARBA" id="ARBA00005709"/>
    </source>
</evidence>
<dbReference type="AlphaFoldDB" id="A0A9D1FJ26"/>
<gene>
    <name evidence="6" type="primary">flgL</name>
    <name evidence="6" type="ORF">IAA86_07130</name>
</gene>
<dbReference type="Gene3D" id="1.20.1330.10">
    <property type="entry name" value="f41 fragment of flagellin, N-terminal domain"/>
    <property type="match status" value="1"/>
</dbReference>
<comment type="similarity">
    <text evidence="2">Belongs to the bacterial flagellin family.</text>
</comment>
<dbReference type="GO" id="GO:0005198">
    <property type="term" value="F:structural molecule activity"/>
    <property type="evidence" value="ECO:0007669"/>
    <property type="project" value="InterPro"/>
</dbReference>